<keyword evidence="2" id="KW-1185">Reference proteome</keyword>
<proteinExistence type="predicted"/>
<evidence type="ECO:0000313" key="2">
    <source>
        <dbReference type="Proteomes" id="UP001163046"/>
    </source>
</evidence>
<dbReference type="InterPro" id="IPR029309">
    <property type="entry name" value="CaRF"/>
</dbReference>
<sequence length="193" mass="23000">MEKIYVSTYDEVCKVISKYETDTISKFIIRRVDKEFGSKGTRPPVRKKKKSNATYKKLDCPAVIQVKHIVKFRDFKAAGLREGMDSRIAKKIRQLTMQGVRKRGEMKRHLDNFVRNEMFKDQKPPPTYRRRFYPRRKDLDYHISKAKLANRLATLDQDNVEAHIEQWKNRPRPCSTSGNARWYKEKTRRKVYG</sequence>
<comment type="caution">
    <text evidence="1">The sequence shown here is derived from an EMBL/GenBank/DDBJ whole genome shotgun (WGS) entry which is preliminary data.</text>
</comment>
<dbReference type="OrthoDB" id="6142716at2759"/>
<dbReference type="AlphaFoldDB" id="A0A9W9Z9W1"/>
<dbReference type="Pfam" id="PF15299">
    <property type="entry name" value="ALS2CR8"/>
    <property type="match status" value="1"/>
</dbReference>
<evidence type="ECO:0000313" key="1">
    <source>
        <dbReference type="EMBL" id="KAJ7377692.1"/>
    </source>
</evidence>
<accession>A0A9W9Z9W1</accession>
<protein>
    <submittedName>
        <fullName evidence="1">Uncharacterized protein</fullName>
    </submittedName>
</protein>
<reference evidence="1" key="1">
    <citation type="submission" date="2023-01" db="EMBL/GenBank/DDBJ databases">
        <title>Genome assembly of the deep-sea coral Lophelia pertusa.</title>
        <authorList>
            <person name="Herrera S."/>
            <person name="Cordes E."/>
        </authorList>
    </citation>
    <scope>NUCLEOTIDE SEQUENCE</scope>
    <source>
        <strain evidence="1">USNM1676648</strain>
        <tissue evidence="1">Polyp</tissue>
    </source>
</reference>
<name>A0A9W9Z9W1_9CNID</name>
<gene>
    <name evidence="1" type="ORF">OS493_027254</name>
</gene>
<dbReference type="GO" id="GO:0003700">
    <property type="term" value="F:DNA-binding transcription factor activity"/>
    <property type="evidence" value="ECO:0007669"/>
    <property type="project" value="InterPro"/>
</dbReference>
<dbReference type="EMBL" id="MU826374">
    <property type="protein sequence ID" value="KAJ7377692.1"/>
    <property type="molecule type" value="Genomic_DNA"/>
</dbReference>
<organism evidence="1 2">
    <name type="scientific">Desmophyllum pertusum</name>
    <dbReference type="NCBI Taxonomy" id="174260"/>
    <lineage>
        <taxon>Eukaryota</taxon>
        <taxon>Metazoa</taxon>
        <taxon>Cnidaria</taxon>
        <taxon>Anthozoa</taxon>
        <taxon>Hexacorallia</taxon>
        <taxon>Scleractinia</taxon>
        <taxon>Caryophylliina</taxon>
        <taxon>Caryophylliidae</taxon>
        <taxon>Desmophyllum</taxon>
    </lineage>
</organism>
<dbReference type="Proteomes" id="UP001163046">
    <property type="component" value="Unassembled WGS sequence"/>
</dbReference>
<dbReference type="PANTHER" id="PTHR47456">
    <property type="entry name" value="PHD-TYPE DOMAIN-CONTAINING PROTEIN"/>
    <property type="match status" value="1"/>
</dbReference>